<protein>
    <recommendedName>
        <fullName evidence="3">Zinc-finger domain-containing protein</fullName>
    </recommendedName>
</protein>
<evidence type="ECO:0008006" key="3">
    <source>
        <dbReference type="Google" id="ProtNLM"/>
    </source>
</evidence>
<gene>
    <name evidence="1" type="ORF">J2W43_001793</name>
</gene>
<accession>A0AAW8M962</accession>
<comment type="caution">
    <text evidence="1">The sequence shown here is derived from an EMBL/GenBank/DDBJ whole genome shotgun (WGS) entry which is preliminary data.</text>
</comment>
<name>A0AAW8M962_9PSED</name>
<evidence type="ECO:0000313" key="2">
    <source>
        <dbReference type="Proteomes" id="UP001252613"/>
    </source>
</evidence>
<dbReference type="Proteomes" id="UP001252613">
    <property type="component" value="Unassembled WGS sequence"/>
</dbReference>
<sequence>MSTQWKEKGCEVCRALWESGEHPPELAVSIVLHARLHQCSSCGVFWEQLERYADVICEQQARALYPQAFKPVDQG</sequence>
<dbReference type="RefSeq" id="WP_123346881.1">
    <property type="nucleotide sequence ID" value="NZ_JAVDVC010000003.1"/>
</dbReference>
<dbReference type="EMBL" id="JAVDVC010000003">
    <property type="protein sequence ID" value="MDR6957812.1"/>
    <property type="molecule type" value="Genomic_DNA"/>
</dbReference>
<reference evidence="1" key="1">
    <citation type="submission" date="2023-07" db="EMBL/GenBank/DDBJ databases">
        <title>Sorghum-associated microbial communities from plants grown in Nebraska, USA.</title>
        <authorList>
            <person name="Schachtman D."/>
        </authorList>
    </citation>
    <scope>NUCLEOTIDE SEQUENCE</scope>
    <source>
        <strain evidence="1">3432</strain>
    </source>
</reference>
<dbReference type="AlphaFoldDB" id="A0AAW8M962"/>
<evidence type="ECO:0000313" key="1">
    <source>
        <dbReference type="EMBL" id="MDR6957812.1"/>
    </source>
</evidence>
<proteinExistence type="predicted"/>
<organism evidence="1 2">
    <name type="scientific">Pseudomonas brassicacearum</name>
    <dbReference type="NCBI Taxonomy" id="930166"/>
    <lineage>
        <taxon>Bacteria</taxon>
        <taxon>Pseudomonadati</taxon>
        <taxon>Pseudomonadota</taxon>
        <taxon>Gammaproteobacteria</taxon>
        <taxon>Pseudomonadales</taxon>
        <taxon>Pseudomonadaceae</taxon>
        <taxon>Pseudomonas</taxon>
    </lineage>
</organism>